<name>A0A016V0T6_9BILA</name>
<gene>
    <name evidence="1" type="primary">Acey_s0020.g188</name>
    <name evidence="1" type="ORF">Y032_0020g188</name>
</gene>
<comment type="caution">
    <text evidence="1">The sequence shown here is derived from an EMBL/GenBank/DDBJ whole genome shotgun (WGS) entry which is preliminary data.</text>
</comment>
<sequence length="67" mass="7675">MKLVDNDLLVKSLFASWFWAKLGGQLVFGVLRNCLYEYRQTSPPIVAVATTAGCRRDRHDRRRSPHG</sequence>
<evidence type="ECO:0000313" key="1">
    <source>
        <dbReference type="EMBL" id="EYC21025.1"/>
    </source>
</evidence>
<dbReference type="AlphaFoldDB" id="A0A016V0T6"/>
<protein>
    <submittedName>
        <fullName evidence="1">Uncharacterized protein</fullName>
    </submittedName>
</protein>
<keyword evidence="2" id="KW-1185">Reference proteome</keyword>
<proteinExistence type="predicted"/>
<dbReference type="Proteomes" id="UP000024635">
    <property type="component" value="Unassembled WGS sequence"/>
</dbReference>
<reference evidence="2" key="1">
    <citation type="journal article" date="2015" name="Nat. Genet.">
        <title>The genome and transcriptome of the zoonotic hookworm Ancylostoma ceylanicum identify infection-specific gene families.</title>
        <authorList>
            <person name="Schwarz E.M."/>
            <person name="Hu Y."/>
            <person name="Antoshechkin I."/>
            <person name="Miller M.M."/>
            <person name="Sternberg P.W."/>
            <person name="Aroian R.V."/>
        </authorList>
    </citation>
    <scope>NUCLEOTIDE SEQUENCE</scope>
    <source>
        <strain evidence="2">HY135</strain>
    </source>
</reference>
<organism evidence="1 2">
    <name type="scientific">Ancylostoma ceylanicum</name>
    <dbReference type="NCBI Taxonomy" id="53326"/>
    <lineage>
        <taxon>Eukaryota</taxon>
        <taxon>Metazoa</taxon>
        <taxon>Ecdysozoa</taxon>
        <taxon>Nematoda</taxon>
        <taxon>Chromadorea</taxon>
        <taxon>Rhabditida</taxon>
        <taxon>Rhabditina</taxon>
        <taxon>Rhabditomorpha</taxon>
        <taxon>Strongyloidea</taxon>
        <taxon>Ancylostomatidae</taxon>
        <taxon>Ancylostomatinae</taxon>
        <taxon>Ancylostoma</taxon>
    </lineage>
</organism>
<accession>A0A016V0T6</accession>
<dbReference type="EMBL" id="JARK01001356">
    <property type="protein sequence ID" value="EYC21025.1"/>
    <property type="molecule type" value="Genomic_DNA"/>
</dbReference>
<evidence type="ECO:0000313" key="2">
    <source>
        <dbReference type="Proteomes" id="UP000024635"/>
    </source>
</evidence>